<dbReference type="InterPro" id="IPR035924">
    <property type="entry name" value="FlaG-like_sf"/>
</dbReference>
<dbReference type="Pfam" id="PF03646">
    <property type="entry name" value="FlaG"/>
    <property type="match status" value="1"/>
</dbReference>
<protein>
    <submittedName>
        <fullName evidence="2">Flagellar protein FlaG</fullName>
    </submittedName>
</protein>
<keyword evidence="1" id="KW-0175">Coiled coil</keyword>
<keyword evidence="3" id="KW-1185">Reference proteome</keyword>
<dbReference type="PANTHER" id="PTHR37166">
    <property type="entry name" value="PROTEIN FLAG"/>
    <property type="match status" value="1"/>
</dbReference>
<keyword evidence="2" id="KW-0969">Cilium</keyword>
<comment type="caution">
    <text evidence="2">The sequence shown here is derived from an EMBL/GenBank/DDBJ whole genome shotgun (WGS) entry which is preliminary data.</text>
</comment>
<gene>
    <name evidence="2" type="ORF">C7457_0918</name>
</gene>
<sequence length="121" mass="13786">MEVKQVANLQASIQMNLQSTDVNQIQNVRNSSQQQNSQVDLAKELEKSPEVLEKLVEELKKKLSMLNTQLQITIDKDTDITVVKVIDKQTNKVIRQIPPEYVLKIAKYLDEIAGLLLQEKA</sequence>
<evidence type="ECO:0000313" key="3">
    <source>
        <dbReference type="Proteomes" id="UP000280881"/>
    </source>
</evidence>
<dbReference type="RefSeq" id="WP_121170437.1">
    <property type="nucleotide sequence ID" value="NZ_RBIE01000001.1"/>
</dbReference>
<dbReference type="InterPro" id="IPR005186">
    <property type="entry name" value="FlaG"/>
</dbReference>
<dbReference type="AlphaFoldDB" id="A0A420W9U2"/>
<reference evidence="2 3" key="1">
    <citation type="submission" date="2018-10" db="EMBL/GenBank/DDBJ databases">
        <title>Genomic Encyclopedia of Type Strains, Phase IV (KMG-IV): sequencing the most valuable type-strain genomes for metagenomic binning, comparative biology and taxonomic classification.</title>
        <authorList>
            <person name="Goeker M."/>
        </authorList>
    </citation>
    <scope>NUCLEOTIDE SEQUENCE [LARGE SCALE GENOMIC DNA]</scope>
    <source>
        <strain evidence="2 3">DSM 15521</strain>
    </source>
</reference>
<dbReference type="EMBL" id="RBIE01000001">
    <property type="protein sequence ID" value="RKQ64028.1"/>
    <property type="molecule type" value="Genomic_DNA"/>
</dbReference>
<feature type="coiled-coil region" evidence="1">
    <location>
        <begin position="42"/>
        <end position="76"/>
    </location>
</feature>
<dbReference type="PANTHER" id="PTHR37166:SF1">
    <property type="entry name" value="PROTEIN FLAG"/>
    <property type="match status" value="1"/>
</dbReference>
<evidence type="ECO:0000256" key="1">
    <source>
        <dbReference type="SAM" id="Coils"/>
    </source>
</evidence>
<evidence type="ECO:0000313" key="2">
    <source>
        <dbReference type="EMBL" id="RKQ64028.1"/>
    </source>
</evidence>
<dbReference type="Gene3D" id="3.30.160.170">
    <property type="entry name" value="FlaG-like"/>
    <property type="match status" value="1"/>
</dbReference>
<name>A0A420W9U2_9BACT</name>
<dbReference type="OrthoDB" id="9812344at2"/>
<dbReference type="SUPFAM" id="SSF160214">
    <property type="entry name" value="FlaG-like"/>
    <property type="match status" value="1"/>
</dbReference>
<keyword evidence="2" id="KW-0966">Cell projection</keyword>
<keyword evidence="2" id="KW-0282">Flagellum</keyword>
<proteinExistence type="predicted"/>
<organism evidence="2 3">
    <name type="scientific">Thermovibrio guaymasensis</name>
    <dbReference type="NCBI Taxonomy" id="240167"/>
    <lineage>
        <taxon>Bacteria</taxon>
        <taxon>Pseudomonadati</taxon>
        <taxon>Aquificota</taxon>
        <taxon>Aquificia</taxon>
        <taxon>Desulfurobacteriales</taxon>
        <taxon>Desulfurobacteriaceae</taxon>
        <taxon>Thermovibrio</taxon>
    </lineage>
</organism>
<dbReference type="Proteomes" id="UP000280881">
    <property type="component" value="Unassembled WGS sequence"/>
</dbReference>
<accession>A0A420W9U2</accession>